<comment type="caution">
    <text evidence="1">The sequence shown here is derived from an EMBL/GenBank/DDBJ whole genome shotgun (WGS) entry which is preliminary data.</text>
</comment>
<reference evidence="1 2" key="1">
    <citation type="journal article" date="2013" name="Curr. Biol.">
        <title>The Genome of the Foraminiferan Reticulomyxa filosa.</title>
        <authorList>
            <person name="Glockner G."/>
            <person name="Hulsmann N."/>
            <person name="Schleicher M."/>
            <person name="Noegel A.A."/>
            <person name="Eichinger L."/>
            <person name="Gallinger C."/>
            <person name="Pawlowski J."/>
            <person name="Sierra R."/>
            <person name="Euteneuer U."/>
            <person name="Pillet L."/>
            <person name="Moustafa A."/>
            <person name="Platzer M."/>
            <person name="Groth M."/>
            <person name="Szafranski K."/>
            <person name="Schliwa M."/>
        </authorList>
    </citation>
    <scope>NUCLEOTIDE SEQUENCE [LARGE SCALE GENOMIC DNA]</scope>
</reference>
<proteinExistence type="predicted"/>
<accession>X6NMB4</accession>
<protein>
    <submittedName>
        <fullName evidence="1">Uncharacterized protein</fullName>
    </submittedName>
</protein>
<organism evidence="1 2">
    <name type="scientific">Reticulomyxa filosa</name>
    <dbReference type="NCBI Taxonomy" id="46433"/>
    <lineage>
        <taxon>Eukaryota</taxon>
        <taxon>Sar</taxon>
        <taxon>Rhizaria</taxon>
        <taxon>Retaria</taxon>
        <taxon>Foraminifera</taxon>
        <taxon>Monothalamids</taxon>
        <taxon>Reticulomyxidae</taxon>
        <taxon>Reticulomyxa</taxon>
    </lineage>
</organism>
<dbReference type="EMBL" id="ASPP01007807">
    <property type="protein sequence ID" value="ETO26532.1"/>
    <property type="molecule type" value="Genomic_DNA"/>
</dbReference>
<evidence type="ECO:0000313" key="1">
    <source>
        <dbReference type="EMBL" id="ETO26532.1"/>
    </source>
</evidence>
<sequence length="432" mass="50153">NIDIKTLGSELICHPKGKTTSGGVVSGIWNFMKSTIGFFIETNEVVGSLIYLAQLNKFKKSFYFKKLHLTIYIFFHYGNFHYVPNEILNLFLFMWIQKMIQEAIASLTLLRNRKKQLSQHTIYLQNIVLSIERNCTAQTMTHSLIKFMQVYCWNFSQPPVDNDASAFLANNSFFDTLDAQKPLSYEKEMKKICLEKHYRSTSIQDGFIVVDYDVDNLTVKNTQKIHLIKKAKKYVDVSKKYDDVTSTTESMSKSLVYYFFFGKFFYLYSIYSQCFQQQHFFHSKKHKASSLCSGIALRKRKSKSITDDEDEIEQEWPLSQKRTYYDEVIRLKAIENSRNNLLCNSIPPTNHSYSFIPFATILNPNTEIVNVGFNVNGTLSNDDSHAKFLINNVKLQKKCENVALTTLCFVQSSFVFYLFFLQDLTSQVNSKA</sequence>
<dbReference type="AlphaFoldDB" id="X6NMB4"/>
<gene>
    <name evidence="1" type="ORF">RFI_10606</name>
</gene>
<dbReference type="Proteomes" id="UP000023152">
    <property type="component" value="Unassembled WGS sequence"/>
</dbReference>
<keyword evidence="2" id="KW-1185">Reference proteome</keyword>
<feature type="non-terminal residue" evidence="1">
    <location>
        <position position="1"/>
    </location>
</feature>
<name>X6NMB4_RETFI</name>
<evidence type="ECO:0000313" key="2">
    <source>
        <dbReference type="Proteomes" id="UP000023152"/>
    </source>
</evidence>